<feature type="domain" description="TonB-dependent receptor-like beta-barrel" evidence="10">
    <location>
        <begin position="376"/>
        <end position="954"/>
    </location>
</feature>
<keyword evidence="3 8" id="KW-1134">Transmembrane beta strand</keyword>
<dbReference type="PANTHER" id="PTHR47234">
    <property type="match status" value="1"/>
</dbReference>
<keyword evidence="4 8" id="KW-0812">Transmembrane</keyword>
<evidence type="ECO:0000256" key="6">
    <source>
        <dbReference type="ARBA" id="ARBA00023136"/>
    </source>
</evidence>
<dbReference type="InterPro" id="IPR000531">
    <property type="entry name" value="Beta-barrel_TonB"/>
</dbReference>
<keyword evidence="12" id="KW-0675">Receptor</keyword>
<dbReference type="EMBL" id="CP002156">
    <property type="protein sequence ID" value="ADM09982.1"/>
    <property type="molecule type" value="Genomic_DNA"/>
</dbReference>
<evidence type="ECO:0000256" key="7">
    <source>
        <dbReference type="ARBA" id="ARBA00023237"/>
    </source>
</evidence>
<dbReference type="SUPFAM" id="SSF56935">
    <property type="entry name" value="Porins"/>
    <property type="match status" value="1"/>
</dbReference>
<dbReference type="eggNOG" id="COG4206">
    <property type="taxonomic scope" value="Bacteria"/>
</dbReference>
<evidence type="ECO:0000256" key="9">
    <source>
        <dbReference type="RuleBase" id="RU003357"/>
    </source>
</evidence>
<protein>
    <submittedName>
        <fullName evidence="12">TonB-dependent receptor</fullName>
    </submittedName>
</protein>
<dbReference type="PROSITE" id="PS52016">
    <property type="entry name" value="TONB_DEPENDENT_REC_3"/>
    <property type="match status" value="1"/>
</dbReference>
<dbReference type="Pfam" id="PF07715">
    <property type="entry name" value="Plug"/>
    <property type="match status" value="1"/>
</dbReference>
<dbReference type="eggNOG" id="COG4771">
    <property type="taxonomic scope" value="Bacteria"/>
</dbReference>
<dbReference type="STRING" id="314260.PB2503_09649"/>
<dbReference type="InterPro" id="IPR012910">
    <property type="entry name" value="Plug_dom"/>
</dbReference>
<comment type="subcellular location">
    <subcellularLocation>
        <location evidence="1 8">Cell outer membrane</location>
        <topology evidence="1 8">Multi-pass membrane protein</topology>
    </subcellularLocation>
</comment>
<feature type="domain" description="TonB-dependent receptor plug" evidence="11">
    <location>
        <begin position="76"/>
        <end position="188"/>
    </location>
</feature>
<dbReference type="InterPro" id="IPR037066">
    <property type="entry name" value="Plug_dom_sf"/>
</dbReference>
<evidence type="ECO:0000256" key="2">
    <source>
        <dbReference type="ARBA" id="ARBA00022448"/>
    </source>
</evidence>
<dbReference type="GO" id="GO:0009279">
    <property type="term" value="C:cell outer membrane"/>
    <property type="evidence" value="ECO:0007669"/>
    <property type="project" value="UniProtKB-SubCell"/>
</dbReference>
<dbReference type="Gene3D" id="2.170.130.10">
    <property type="entry name" value="TonB-dependent receptor, plug domain"/>
    <property type="match status" value="1"/>
</dbReference>
<accession>E0TDR6</accession>
<reference evidence="12 13" key="2">
    <citation type="journal article" date="2011" name="J. Bacteriol.">
        <title>Complete genome sequence of strain HTCC2503T of Parvularcula bermudensis, the type species of the order "Parvularculales" in the class Alphaproteobacteria.</title>
        <authorList>
            <person name="Oh H.M."/>
            <person name="Kang I."/>
            <person name="Vergin K.L."/>
            <person name="Kang D."/>
            <person name="Rhee K.H."/>
            <person name="Giovannoni S.J."/>
            <person name="Cho J.C."/>
        </authorList>
    </citation>
    <scope>NUCLEOTIDE SEQUENCE [LARGE SCALE GENOMIC DNA]</scope>
    <source>
        <strain evidence="13">ATCC BAA-594 / HTCC2503 / KCTC 12087</strain>
    </source>
</reference>
<dbReference type="AlphaFoldDB" id="E0TDR6"/>
<evidence type="ECO:0000259" key="11">
    <source>
        <dbReference type="Pfam" id="PF07715"/>
    </source>
</evidence>
<proteinExistence type="inferred from homology"/>
<evidence type="ECO:0000313" key="13">
    <source>
        <dbReference type="Proteomes" id="UP000001302"/>
    </source>
</evidence>
<gene>
    <name evidence="12" type="ordered locus">PB2503_09649</name>
</gene>
<keyword evidence="5 9" id="KW-0798">TonB box</keyword>
<evidence type="ECO:0000259" key="10">
    <source>
        <dbReference type="Pfam" id="PF00593"/>
    </source>
</evidence>
<dbReference type="InterPro" id="IPR036942">
    <property type="entry name" value="Beta-barrel_TonB_sf"/>
</dbReference>
<dbReference type="InterPro" id="IPR039426">
    <property type="entry name" value="TonB-dep_rcpt-like"/>
</dbReference>
<dbReference type="PANTHER" id="PTHR47234:SF2">
    <property type="entry name" value="TONB-DEPENDENT RECEPTOR"/>
    <property type="match status" value="1"/>
</dbReference>
<name>E0TDR6_PARBH</name>
<organism evidence="12 13">
    <name type="scientific">Parvularcula bermudensis (strain ATCC BAA-594 / HTCC2503 / KCTC 12087)</name>
    <dbReference type="NCBI Taxonomy" id="314260"/>
    <lineage>
        <taxon>Bacteria</taxon>
        <taxon>Pseudomonadati</taxon>
        <taxon>Pseudomonadota</taxon>
        <taxon>Alphaproteobacteria</taxon>
        <taxon>Parvularculales</taxon>
        <taxon>Parvularculaceae</taxon>
        <taxon>Parvularcula</taxon>
    </lineage>
</organism>
<evidence type="ECO:0000313" key="12">
    <source>
        <dbReference type="EMBL" id="ADM09982.1"/>
    </source>
</evidence>
<dbReference type="Pfam" id="PF00593">
    <property type="entry name" value="TonB_dep_Rec_b-barrel"/>
    <property type="match status" value="1"/>
</dbReference>
<dbReference type="KEGG" id="pbr:PB2503_09649"/>
<sequence>MRVAGEILGTSLAGDPAFFDDIIREVTVNRQFHLLGAGVAALMTAIPAMASAQETAGASNDVVVVTGSKIPREDLEGPSPVAVFGEQQIDRSGAVSIGRLLREIPSVAGAGETRAINNSGAGSQEVSLRGLGSQRTLVLINGRRVPDSSAGLEGQVDLNTIPVSLIERVEVLKDGASTVYGADAVAGVVNVILRRDFEGIALDYQKGISEQGDAEQDSVSLTLGDTFDKGNFVINFSLTEEGEVSAGDREFSKQARDIELGELIPGGSSAPPWGRYFVTGGPEPSVTLGPDYSGGPFFGYQGFQFAEDAYNFAPINHQAQPLDRWSATFIANYDVDVLSDGPFFLDTELFTEVSYVDRQSQQQLAEVPLAPLAFFGFDAPYSADNGYNPFGQEISDWRRRIVETGGRTDDVQVKTFRTVLGARGELPRDWSWEFSYSYGDVDRTSSFFPIIDLNKTALAVGPTAMDGDGVLRCDTDSDGDFTDADDQTCVPLDVFGENSITPEMIDYIAITQNESTEATSEIFALDLVNPSIFTLPAGDVGIAVGYVHRSEEGTFTPDSQVAALGGAATGTPSQATVGGYELDEFFGEVRVPILADRPLADELTVEAGIRWSDYDTFGDTTNYKVGLTYRPVSDVLLRGSVNTAFRAPQIEDLFGGAEFSFPSTTDPCASNPSQFCIDDGVPPGGFDQLSSQVRTIEGGNVDLQPEEADIFTVGAVYTPSQIPGLALGLDYYDYEITDAITTIGASVILQECAATGEFCELIDRLDNPGEVTDGAPILVDNRTTNVGQIETQGVDFFIEYVDIPAGPGEITARLQGTYTDTFDLTQANGTVVPHAGYFRDDNEGHFAKLRLNSELAYTVGGFTGSITGRFIDSVEEFGEDLFGSCVNDGGFVITPGVNAGLTCVGERSSLAASPVDVGKFHRRIEAVTYWDVYAEYLMPIEQVETILYMGIDNLLDEQPPLSVDGFNDNTDVRTYDTIGRFLYGGIRTKF</sequence>
<comment type="similarity">
    <text evidence="8 9">Belongs to the TonB-dependent receptor family.</text>
</comment>
<evidence type="ECO:0000256" key="1">
    <source>
        <dbReference type="ARBA" id="ARBA00004571"/>
    </source>
</evidence>
<evidence type="ECO:0000256" key="3">
    <source>
        <dbReference type="ARBA" id="ARBA00022452"/>
    </source>
</evidence>
<dbReference type="Proteomes" id="UP000001302">
    <property type="component" value="Chromosome"/>
</dbReference>
<keyword evidence="6 8" id="KW-0472">Membrane</keyword>
<keyword evidence="2 8" id="KW-0813">Transport</keyword>
<evidence type="ECO:0000256" key="5">
    <source>
        <dbReference type="ARBA" id="ARBA00023077"/>
    </source>
</evidence>
<reference evidence="13" key="1">
    <citation type="submission" date="2010-08" db="EMBL/GenBank/DDBJ databases">
        <title>Genome sequence of Parvularcula bermudensis HTCC2503.</title>
        <authorList>
            <person name="Kang D.-M."/>
            <person name="Oh H.-M."/>
            <person name="Cho J.-C."/>
        </authorList>
    </citation>
    <scope>NUCLEOTIDE SEQUENCE [LARGE SCALE GENOMIC DNA]</scope>
    <source>
        <strain evidence="13">ATCC BAA-594 / HTCC2503 / KCTC 12087</strain>
    </source>
</reference>
<evidence type="ECO:0000256" key="8">
    <source>
        <dbReference type="PROSITE-ProRule" id="PRU01360"/>
    </source>
</evidence>
<keyword evidence="13" id="KW-1185">Reference proteome</keyword>
<dbReference type="HOGENOM" id="CLU_010745_0_0_5"/>
<dbReference type="Gene3D" id="2.40.170.20">
    <property type="entry name" value="TonB-dependent receptor, beta-barrel domain"/>
    <property type="match status" value="1"/>
</dbReference>
<evidence type="ECO:0000256" key="4">
    <source>
        <dbReference type="ARBA" id="ARBA00022692"/>
    </source>
</evidence>
<keyword evidence="7 8" id="KW-0998">Cell outer membrane</keyword>